<dbReference type="Gene3D" id="1.20.120.1750">
    <property type="match status" value="1"/>
</dbReference>
<keyword evidence="6" id="KW-0833">Ubl conjugation pathway</keyword>
<dbReference type="AlphaFoldDB" id="A0A0F9HS63"/>
<evidence type="ECO:0000256" key="2">
    <source>
        <dbReference type="ARBA" id="ARBA00022679"/>
    </source>
</evidence>
<evidence type="ECO:0000313" key="9">
    <source>
        <dbReference type="EMBL" id="KKM18236.1"/>
    </source>
</evidence>
<evidence type="ECO:0000256" key="7">
    <source>
        <dbReference type="ARBA" id="ARBA00022833"/>
    </source>
</evidence>
<dbReference type="GO" id="GO:0097039">
    <property type="term" value="P:protein linear polyubiquitination"/>
    <property type="evidence" value="ECO:0007669"/>
    <property type="project" value="TreeGrafter"/>
</dbReference>
<reference evidence="9" key="1">
    <citation type="journal article" date="2015" name="Nature">
        <title>Complex archaea that bridge the gap between prokaryotes and eukaryotes.</title>
        <authorList>
            <person name="Spang A."/>
            <person name="Saw J.H."/>
            <person name="Jorgensen S.L."/>
            <person name="Zaremba-Niedzwiedzka K."/>
            <person name="Martijn J."/>
            <person name="Lind A.E."/>
            <person name="van Eijk R."/>
            <person name="Schleper C."/>
            <person name="Guy L."/>
            <person name="Ettema T.J."/>
        </authorList>
    </citation>
    <scope>NUCLEOTIDE SEQUENCE</scope>
</reference>
<dbReference type="PROSITE" id="PS51873">
    <property type="entry name" value="TRIAD"/>
    <property type="match status" value="1"/>
</dbReference>
<sequence length="363" mass="41149">MTDDCLICFCPIDGPYIMCGESFCIAKVCVDCAKLLISYSEKSELIPQCPSAKCRGYYLLTEIKRVLDKETVGKYYQACFRSIIKEKGVVAKKANEHQDILEQLRKEREHFLKTNFPLAISTVAMVAFPSKLRRIEKQRATRIAEQINASNKICMNLSCNGHLDKDMICMVCETEFCKLCERALEENHKCNKEDAESVKLIGHLVKCPHCGITIQRSEGCDNMSCANCDTKFLYSTGETGGGGSHNQKIQIHEPTKLSTVFKDNITSPQIFTLLLEFEAKQPPLASEKGAITTLRKMYRNVDESDEKIAKKITCNYNTFLKRRYAMKRYQYIAASLEKAFHKQEVTAELLEEALARINPAKGQ</sequence>
<keyword evidence="5" id="KW-0863">Zinc-finger</keyword>
<evidence type="ECO:0000259" key="8">
    <source>
        <dbReference type="PROSITE" id="PS51873"/>
    </source>
</evidence>
<name>A0A0F9HS63_9ZZZZ</name>
<evidence type="ECO:0000256" key="4">
    <source>
        <dbReference type="ARBA" id="ARBA00022737"/>
    </source>
</evidence>
<keyword evidence="3" id="KW-0479">Metal-binding</keyword>
<dbReference type="GO" id="GO:0000151">
    <property type="term" value="C:ubiquitin ligase complex"/>
    <property type="evidence" value="ECO:0007669"/>
    <property type="project" value="TreeGrafter"/>
</dbReference>
<dbReference type="InterPro" id="IPR051628">
    <property type="entry name" value="LUBAC_E3_Ligases"/>
</dbReference>
<dbReference type="InterPro" id="IPR044066">
    <property type="entry name" value="TRIAD_supradom"/>
</dbReference>
<protein>
    <recommendedName>
        <fullName evidence="8">RING-type domain-containing protein</fullName>
    </recommendedName>
</protein>
<organism evidence="9">
    <name type="scientific">marine sediment metagenome</name>
    <dbReference type="NCBI Taxonomy" id="412755"/>
    <lineage>
        <taxon>unclassified sequences</taxon>
        <taxon>metagenomes</taxon>
        <taxon>ecological metagenomes</taxon>
    </lineage>
</organism>
<evidence type="ECO:0000256" key="1">
    <source>
        <dbReference type="ARBA" id="ARBA00004906"/>
    </source>
</evidence>
<dbReference type="GO" id="GO:0008270">
    <property type="term" value="F:zinc ion binding"/>
    <property type="evidence" value="ECO:0007669"/>
    <property type="project" value="UniProtKB-KW"/>
</dbReference>
<dbReference type="GO" id="GO:0043130">
    <property type="term" value="F:ubiquitin binding"/>
    <property type="evidence" value="ECO:0007669"/>
    <property type="project" value="TreeGrafter"/>
</dbReference>
<evidence type="ECO:0000256" key="6">
    <source>
        <dbReference type="ARBA" id="ARBA00022786"/>
    </source>
</evidence>
<dbReference type="PANTHER" id="PTHR22770">
    <property type="entry name" value="UBIQUITIN CONJUGATING ENZYME 7 INTERACTING PROTEIN-RELATED"/>
    <property type="match status" value="1"/>
</dbReference>
<evidence type="ECO:0000256" key="5">
    <source>
        <dbReference type="ARBA" id="ARBA00022771"/>
    </source>
</evidence>
<dbReference type="SUPFAM" id="SSF57850">
    <property type="entry name" value="RING/U-box"/>
    <property type="match status" value="1"/>
</dbReference>
<feature type="domain" description="RING-type" evidence="8">
    <location>
        <begin position="1"/>
        <end position="256"/>
    </location>
</feature>
<keyword evidence="7" id="KW-0862">Zinc</keyword>
<gene>
    <name evidence="9" type="ORF">LCGC14_1667720</name>
</gene>
<proteinExistence type="predicted"/>
<dbReference type="PANTHER" id="PTHR22770:SF13">
    <property type="entry name" value="RING-TYPE DOMAIN-CONTAINING PROTEIN"/>
    <property type="match status" value="1"/>
</dbReference>
<dbReference type="GO" id="GO:0043161">
    <property type="term" value="P:proteasome-mediated ubiquitin-dependent protein catabolic process"/>
    <property type="evidence" value="ECO:0007669"/>
    <property type="project" value="TreeGrafter"/>
</dbReference>
<comment type="pathway">
    <text evidence="1">Protein modification; protein ubiquitination.</text>
</comment>
<keyword evidence="4" id="KW-0677">Repeat</keyword>
<accession>A0A0F9HS63</accession>
<evidence type="ECO:0000256" key="3">
    <source>
        <dbReference type="ARBA" id="ARBA00022723"/>
    </source>
</evidence>
<dbReference type="GO" id="GO:0004842">
    <property type="term" value="F:ubiquitin-protein transferase activity"/>
    <property type="evidence" value="ECO:0007669"/>
    <property type="project" value="TreeGrafter"/>
</dbReference>
<keyword evidence="2" id="KW-0808">Transferase</keyword>
<dbReference type="EMBL" id="LAZR01014264">
    <property type="protein sequence ID" value="KKM18236.1"/>
    <property type="molecule type" value="Genomic_DNA"/>
</dbReference>
<comment type="caution">
    <text evidence="9">The sequence shown here is derived from an EMBL/GenBank/DDBJ whole genome shotgun (WGS) entry which is preliminary data.</text>
</comment>